<evidence type="ECO:0000256" key="3">
    <source>
        <dbReference type="ARBA" id="ARBA00037926"/>
    </source>
</evidence>
<dbReference type="SUPFAM" id="SSF55729">
    <property type="entry name" value="Acyl-CoA N-acyltransferases (Nat)"/>
    <property type="match status" value="1"/>
</dbReference>
<evidence type="ECO:0000256" key="9">
    <source>
        <dbReference type="ARBA" id="ARBA00051711"/>
    </source>
</evidence>
<evidence type="ECO:0000313" key="15">
    <source>
        <dbReference type="EnsemblMetazoa" id="LLOJ009572-PA"/>
    </source>
</evidence>
<feature type="domain" description="N-acetyltransferase" evidence="14">
    <location>
        <begin position="73"/>
        <end position="188"/>
    </location>
</feature>
<evidence type="ECO:0000256" key="11">
    <source>
        <dbReference type="ARBA" id="ARBA00052178"/>
    </source>
</evidence>
<comment type="catalytic activity">
    <reaction evidence="6">
        <text>dopamine + (9Z)-octadecenoyl-CoA = N-(9Z-octadecanoyl)-dopamine + CoA + H(+)</text>
        <dbReference type="Rhea" id="RHEA:51380"/>
        <dbReference type="ChEBI" id="CHEBI:15378"/>
        <dbReference type="ChEBI" id="CHEBI:31883"/>
        <dbReference type="ChEBI" id="CHEBI:57287"/>
        <dbReference type="ChEBI" id="CHEBI:57387"/>
        <dbReference type="ChEBI" id="CHEBI:59905"/>
    </reaction>
    <physiologicalReaction direction="left-to-right" evidence="6">
        <dbReference type="Rhea" id="RHEA:51381"/>
    </physiologicalReaction>
</comment>
<dbReference type="EMBL" id="AJWK01033181">
    <property type="status" value="NOT_ANNOTATED_CDS"/>
    <property type="molecule type" value="Genomic_DNA"/>
</dbReference>
<evidence type="ECO:0000256" key="13">
    <source>
        <dbReference type="ARBA" id="ARBA00052491"/>
    </source>
</evidence>
<dbReference type="VEuPathDB" id="VectorBase:LLOJ009572"/>
<reference evidence="15" key="1">
    <citation type="submission" date="2020-05" db="UniProtKB">
        <authorList>
            <consortium name="EnsemblMetazoa"/>
        </authorList>
    </citation>
    <scope>IDENTIFICATION</scope>
    <source>
        <strain evidence="15">Jacobina</strain>
    </source>
</reference>
<dbReference type="FunFam" id="3.40.630.30:FF:000046">
    <property type="entry name" value="Dopamine N-acetyltransferase"/>
    <property type="match status" value="1"/>
</dbReference>
<dbReference type="Proteomes" id="UP000092461">
    <property type="component" value="Unassembled WGS sequence"/>
</dbReference>
<evidence type="ECO:0000256" key="12">
    <source>
        <dbReference type="ARBA" id="ARBA00052335"/>
    </source>
</evidence>
<keyword evidence="2" id="KW-0012">Acyltransferase</keyword>
<comment type="catalytic activity">
    <reaction evidence="7">
        <text>serotonin + octadecanoyl-CoA = N-octadecanoyl-serotonin + CoA + H(+)</text>
        <dbReference type="Rhea" id="RHEA:51400"/>
        <dbReference type="ChEBI" id="CHEBI:15378"/>
        <dbReference type="ChEBI" id="CHEBI:57287"/>
        <dbReference type="ChEBI" id="CHEBI:57394"/>
        <dbReference type="ChEBI" id="CHEBI:134065"/>
        <dbReference type="ChEBI" id="CHEBI:350546"/>
    </reaction>
    <physiologicalReaction direction="left-to-right" evidence="7">
        <dbReference type="Rhea" id="RHEA:51401"/>
    </physiologicalReaction>
</comment>
<evidence type="ECO:0000256" key="6">
    <source>
        <dbReference type="ARBA" id="ARBA00050189"/>
    </source>
</evidence>
<comment type="catalytic activity">
    <reaction evidence="11">
        <text>serotonin + hexadecanoyl-CoA = N-hexadecanoyl-serotonin + CoA + H(+)</text>
        <dbReference type="Rhea" id="RHEA:51384"/>
        <dbReference type="ChEBI" id="CHEBI:15378"/>
        <dbReference type="ChEBI" id="CHEBI:57287"/>
        <dbReference type="ChEBI" id="CHEBI:57379"/>
        <dbReference type="ChEBI" id="CHEBI:134059"/>
        <dbReference type="ChEBI" id="CHEBI:350546"/>
    </reaction>
    <physiologicalReaction direction="left-to-right" evidence="11">
        <dbReference type="Rhea" id="RHEA:51385"/>
    </physiologicalReaction>
</comment>
<evidence type="ECO:0000256" key="2">
    <source>
        <dbReference type="ARBA" id="ARBA00023315"/>
    </source>
</evidence>
<comment type="similarity">
    <text evidence="4">Belongs to the acetyltransferase family. AANAT subfamily.</text>
</comment>
<evidence type="ECO:0000256" key="7">
    <source>
        <dbReference type="ARBA" id="ARBA00050849"/>
    </source>
</evidence>
<dbReference type="Pfam" id="PF00583">
    <property type="entry name" value="Acetyltransf_1"/>
    <property type="match status" value="1"/>
</dbReference>
<dbReference type="Gene3D" id="3.40.630.30">
    <property type="match status" value="1"/>
</dbReference>
<comment type="catalytic activity">
    <reaction evidence="13">
        <text>serotonin + acetyl-CoA = N-acetylserotonin + CoA + H(+)</text>
        <dbReference type="Rhea" id="RHEA:25217"/>
        <dbReference type="ChEBI" id="CHEBI:15378"/>
        <dbReference type="ChEBI" id="CHEBI:17697"/>
        <dbReference type="ChEBI" id="CHEBI:57287"/>
        <dbReference type="ChEBI" id="CHEBI:57288"/>
        <dbReference type="ChEBI" id="CHEBI:350546"/>
        <dbReference type="EC" id="2.3.1.87"/>
    </reaction>
    <physiologicalReaction direction="left-to-right" evidence="13">
        <dbReference type="Rhea" id="RHEA:25218"/>
    </physiologicalReaction>
</comment>
<keyword evidence="1" id="KW-0808">Transferase</keyword>
<evidence type="ECO:0000313" key="16">
    <source>
        <dbReference type="Proteomes" id="UP000092461"/>
    </source>
</evidence>
<dbReference type="AlphaFoldDB" id="A0A1B0CX36"/>
<comment type="pathway">
    <text evidence="3">Aromatic compound metabolism; melatonin biosynthesis; melatonin from serotonin: step 1/2.</text>
</comment>
<comment type="catalytic activity">
    <reaction evidence="12">
        <text>dopamine + hexadecanoyl-CoA = N-hexadecanoyl-dopamine + CoA + H(+)</text>
        <dbReference type="Rhea" id="RHEA:51376"/>
        <dbReference type="ChEBI" id="CHEBI:15378"/>
        <dbReference type="ChEBI" id="CHEBI:57287"/>
        <dbReference type="ChEBI" id="CHEBI:57379"/>
        <dbReference type="ChEBI" id="CHEBI:59905"/>
        <dbReference type="ChEBI" id="CHEBI:134058"/>
    </reaction>
    <physiologicalReaction direction="left-to-right" evidence="12">
        <dbReference type="Rhea" id="RHEA:51377"/>
    </physiologicalReaction>
</comment>
<dbReference type="GO" id="GO:0004059">
    <property type="term" value="F:aralkylamine N-acetyltransferase activity"/>
    <property type="evidence" value="ECO:0007669"/>
    <property type="project" value="UniProtKB-EC"/>
</dbReference>
<organism evidence="15 16">
    <name type="scientific">Lutzomyia longipalpis</name>
    <name type="common">Sand fly</name>
    <dbReference type="NCBI Taxonomy" id="7200"/>
    <lineage>
        <taxon>Eukaryota</taxon>
        <taxon>Metazoa</taxon>
        <taxon>Ecdysozoa</taxon>
        <taxon>Arthropoda</taxon>
        <taxon>Hexapoda</taxon>
        <taxon>Insecta</taxon>
        <taxon>Pterygota</taxon>
        <taxon>Neoptera</taxon>
        <taxon>Endopterygota</taxon>
        <taxon>Diptera</taxon>
        <taxon>Nematocera</taxon>
        <taxon>Psychodoidea</taxon>
        <taxon>Psychodidae</taxon>
        <taxon>Lutzomyia</taxon>
        <taxon>Lutzomyia</taxon>
    </lineage>
</organism>
<dbReference type="InterPro" id="IPR016181">
    <property type="entry name" value="Acyl_CoA_acyltransferase"/>
</dbReference>
<evidence type="ECO:0000256" key="8">
    <source>
        <dbReference type="ARBA" id="ARBA00051284"/>
    </source>
</evidence>
<dbReference type="CDD" id="cd04301">
    <property type="entry name" value="NAT_SF"/>
    <property type="match status" value="1"/>
</dbReference>
<dbReference type="EC" id="2.3.1.87" evidence="5"/>
<comment type="catalytic activity">
    <reaction evidence="9">
        <text>dopamine + acetyl-CoA = N-acetyldopamine + CoA + H(+)</text>
        <dbReference type="Rhea" id="RHEA:51388"/>
        <dbReference type="ChEBI" id="CHEBI:15378"/>
        <dbReference type="ChEBI" id="CHEBI:57287"/>
        <dbReference type="ChEBI" id="CHEBI:57288"/>
        <dbReference type="ChEBI" id="CHEBI:59905"/>
        <dbReference type="ChEBI" id="CHEBI:125678"/>
    </reaction>
    <physiologicalReaction direction="left-to-right" evidence="9">
        <dbReference type="Rhea" id="RHEA:51389"/>
    </physiologicalReaction>
</comment>
<dbReference type="PANTHER" id="PTHR20905:SF32">
    <property type="entry name" value="ARYLALKYLAMINE N-ACETYLTRANSFERASE-LIKE 7, ISOFORM A"/>
    <property type="match status" value="1"/>
</dbReference>
<evidence type="ECO:0000259" key="14">
    <source>
        <dbReference type="Pfam" id="PF00583"/>
    </source>
</evidence>
<comment type="catalytic activity">
    <reaction evidence="10">
        <text>serotonin + (9Z)-octadecenoyl-CoA = N-(9Z-octadecenoyl)-serotonin + CoA + H(+)</text>
        <dbReference type="Rhea" id="RHEA:51392"/>
        <dbReference type="ChEBI" id="CHEBI:15378"/>
        <dbReference type="ChEBI" id="CHEBI:57287"/>
        <dbReference type="ChEBI" id="CHEBI:57387"/>
        <dbReference type="ChEBI" id="CHEBI:134064"/>
        <dbReference type="ChEBI" id="CHEBI:350546"/>
    </reaction>
    <physiologicalReaction direction="left-to-right" evidence="10">
        <dbReference type="Rhea" id="RHEA:51393"/>
    </physiologicalReaction>
</comment>
<keyword evidence="16" id="KW-1185">Reference proteome</keyword>
<evidence type="ECO:0000256" key="10">
    <source>
        <dbReference type="ARBA" id="ARBA00051823"/>
    </source>
</evidence>
<proteinExistence type="inferred from homology"/>
<dbReference type="InterPro" id="IPR000182">
    <property type="entry name" value="GNAT_dom"/>
</dbReference>
<protein>
    <recommendedName>
        <fullName evidence="5">aralkylamine N-acetyltransferase</fullName>
        <ecNumber evidence="5">2.3.1.87</ecNumber>
    </recommendedName>
</protein>
<accession>A0A1B0CX36</accession>
<evidence type="ECO:0000256" key="1">
    <source>
        <dbReference type="ARBA" id="ARBA00022679"/>
    </source>
</evidence>
<evidence type="ECO:0000256" key="5">
    <source>
        <dbReference type="ARBA" id="ARBA00039114"/>
    </source>
</evidence>
<name>A0A1B0CX36_LUTLO</name>
<dbReference type="PANTHER" id="PTHR20905">
    <property type="entry name" value="N-ACETYLTRANSFERASE-RELATED"/>
    <property type="match status" value="1"/>
</dbReference>
<sequence length="223" mass="25457">MDNIQGGSGGMQFKQIPPNTERLGEIITHLRDTFFTDEPLNRAVKLCRPGEGHHELERHSEKTIRDGLSVMAIAESGEIAGVALNGILRRGEVKKALDDLKDSKDERFKKIFKLLYEENLKVDLFEEFGVFKLFEIRILSVDCRFRGQGLAKKLLEKSEEVAKENDFRVMKTDATGLFSQKTFSSLGYSTKSEYCYSLENGRSPNFMVDPPHDKLKIMYKVIE</sequence>
<comment type="catalytic activity">
    <reaction evidence="8">
        <text>serotonin + (5Z,8Z,11Z,14Z)-eicosatetraenoyl-CoA = N-[(5Z,8Z,11Z,14Z)-eicosatetraenoyl]-serotonin + CoA + H(+)</text>
        <dbReference type="Rhea" id="RHEA:51396"/>
        <dbReference type="ChEBI" id="CHEBI:15378"/>
        <dbReference type="ChEBI" id="CHEBI:57287"/>
        <dbReference type="ChEBI" id="CHEBI:57368"/>
        <dbReference type="ChEBI" id="CHEBI:132255"/>
        <dbReference type="ChEBI" id="CHEBI:350546"/>
    </reaction>
    <physiologicalReaction direction="left-to-right" evidence="8">
        <dbReference type="Rhea" id="RHEA:51397"/>
    </physiologicalReaction>
</comment>
<dbReference type="EnsemblMetazoa" id="LLOJ009572-RA">
    <property type="protein sequence ID" value="LLOJ009572-PA"/>
    <property type="gene ID" value="LLOJ009572"/>
</dbReference>
<dbReference type="VEuPathDB" id="VectorBase:LLONM1_001919"/>
<evidence type="ECO:0000256" key="4">
    <source>
        <dbReference type="ARBA" id="ARBA00038182"/>
    </source>
</evidence>